<feature type="compositionally biased region" description="Basic residues" evidence="2">
    <location>
        <begin position="2164"/>
        <end position="2175"/>
    </location>
</feature>
<evidence type="ECO:0000313" key="7">
    <source>
        <dbReference type="Proteomes" id="UP000000539"/>
    </source>
</evidence>
<organism evidence="6 7">
    <name type="scientific">Gallus gallus</name>
    <name type="common">Chicken</name>
    <dbReference type="NCBI Taxonomy" id="9031"/>
    <lineage>
        <taxon>Eukaryota</taxon>
        <taxon>Metazoa</taxon>
        <taxon>Chordata</taxon>
        <taxon>Craniata</taxon>
        <taxon>Vertebrata</taxon>
        <taxon>Euteleostomi</taxon>
        <taxon>Archelosauria</taxon>
        <taxon>Archosauria</taxon>
        <taxon>Dinosauria</taxon>
        <taxon>Saurischia</taxon>
        <taxon>Theropoda</taxon>
        <taxon>Coelurosauria</taxon>
        <taxon>Aves</taxon>
        <taxon>Neognathae</taxon>
        <taxon>Galloanserae</taxon>
        <taxon>Galliformes</taxon>
        <taxon>Phasianidae</taxon>
        <taxon>Phasianinae</taxon>
        <taxon>Gallus</taxon>
    </lineage>
</organism>
<feature type="compositionally biased region" description="Polar residues" evidence="2">
    <location>
        <begin position="1109"/>
        <end position="1122"/>
    </location>
</feature>
<feature type="compositionally biased region" description="Polar residues" evidence="2">
    <location>
        <begin position="928"/>
        <end position="938"/>
    </location>
</feature>
<feature type="compositionally biased region" description="Polar residues" evidence="2">
    <location>
        <begin position="2146"/>
        <end position="2156"/>
    </location>
</feature>
<sequence length="2555" mass="278147">MGERRDEAARRPGAGLHPEFKESSSLLQTAVSVLQSSYLDSTSQDGFRYSQAILVENDVFLNELKAFVQAKEAAGYSQEELEETFAFLLFDNEEEAKEVCQTGLRVNSSSISMLGDPAKGVYISKYADCLHPRPWYHGKSGFIVICKLIKGKVKVVSENYTTSYTCPSPGYDCHVAMSRSIMSSKSSPCQAFEQNQYYVYEVSDGSTAERPRQICPYIVIACQYREPKEMPVLARESLPEPNHKGLYCPWRGQLSIQGQLLCNIALRTPYSSTIPAQLPHNLDINHVMGLSDLKKKLPEAAFGKRNYIENEVCFQGVYFSLYEVEISNKDQHKMDQLLENLRKRDLAIIKYLQDHGVLILLTSSALAQDDGFDPKEPVSLLALFLFSSSRSVCLRVEGHNSKCERKVSDISLKIASVLPGLHYALQKATNSLWGDALGTNMCIKQHFQEYAKLEQNTQHEAPCSSCLSPAEDEGIKSCRGHSEQSFSQLQHYLSNPSSYTVEMSAALGCLAGAAQSLCNNSETAHKVDFSLAVPPDPIPPEVKGENPKAAAGLDQSKGPTKDISASSKMWVKQNKRKSNGTPVTSTRKKWSPLKMQIHPVGDSSRKRKATKKKVNITFSFPKKTGLAANSSEPMLKLAHLQFPHRRKRGAEVLSAEFVHKTQSEPVQKRTSAPSSSGSETKRPKMLKNSDVKKAPVTESTAKPMKSKVVKSVANRPSKPHTRKPTESEWKDPFSILPSKVSSQSHATDSQMGEIYPSIITGHSFDMKGSNCESHALNLLADLALGSCIPPFIPMDNGMIALSCSSSTDSAKEQQSHCKHRSSRSASDHEYHRVDKLARAAVSSSKASPNQKFPPIGKTELKDSTRIPGENNLGINSKNSQQTCVLPPKETTQEATEVNKHSFISFEHSYASLMPEHSKKHRGVPYPGSATSRNGTRSSRAAPLVGKVLPFRHQNSICPQNPFEATRARRRSSLLPPRLKEDFAKSHTVSHCGESMKVTCQWEEEYLFHLDSRYTNDALEKTVIRALHGPWDSDLPDDVEEMKLILHMWVALFYSKPSKLLSSTRKVVEHSNPKKYVSLNSTGDFFELSEDSDDCFELETCPADSRSDPDQTPSSSLDPSTRCQGCFQAEENPADSQTDADGTPGVVDSTISSSSGEEEPSSTSSESPSLTERADESNLAGKYKTEECVHDVSTVTAVEPLKEELMDAGMTSRPSNELGDAGEPQAVLGRENPHGQTLNFSPAPQSDSLCAQHGGGEQPESRWATCSGGGPSPEERGSKKDAGHGMDSSWATSNGPQRFCDSMPSEAGLKTHSNSSGLGEEERESQEPIGHTEKEEQEMEEGKREKDNSENESMIVRPVDLAFSERGDIELVNSAPPKDFGIPGDVPMSIPTASVLPCENGSMSVPSGGTGTGPQGLSGDAALSLGALQEPWGAVATPSAETNGVGLAHADGPMSVLPLSPNLSLVHGVTITSSCQSPSEMLRDGLEQKDEDRAPSAETRVLAGSKAACTAGPESPRGQAPFLTQSPDSSFVCFDGGSDVRAAPEDQVATALLQALLETPPRSGPGGSLSQRCAGDVSTELTLPSAGELHRDQNEVLEEGQCGSPSGNHTDVLNEPSGACDGQGFAFSCAARAGVSDTEASTGVYLGAEKPPSSNETSTVDASQELKTSLCDLLESDSSSSMREEKPVDNIPPLIVAQHQQNSPNSPSLPSPHQHPSPHGTAANPHCCLLEQSEQEPELCPRGKPCKTVAAAELSVAAENPALDGSLKPGCAEGAKDLGLCRAKPTESSPLDTLTPGEPGSRPCSPLHGRETEPDPVFGMDPKMSPTHAPDAVLSSSCMGQLPPDADSRSACPGSPEQCEGGSSTAPASSGAGELFMPMGEPGSLHSQGDSTVLADPHCADEELEEGEIPVLSIPTSLLCADSGESLGTSDTGDILNALLKVKHFPSTEKCVGFSWEDPSCRSSSSDSGWEKHLGCTAHPLLTPRGCHCSRSVGATRTDCNSSSSMSSGCSEGCSEEWGSLSTEEGCWWPTSQWNASSRHVPPYVNITDSRGISRDYLNFTVTTKRPGRMGSSQGQAHLLDSLMGTWRGFEEITQHTLDMEHLRFRYKLKQILRSGTPPLSTSVFPRDCSPQTSSVQGAPAPHSLRSKSPLQVTILPSDTWPHGLRSRQRRSHHRDPSHCTPSWDTCWWQRSRASSPNQGCTAPFHLSKLKYENKLKDSRGDISVILDEYAEFNRVMLSRVDTEGESRGKGLAHGEAISARRCTSLPRQTAAFEDVITELCSTLQFRLRSMAEEACRQPGMFYLVETGEEPFFARVKTLLKKDGHVEMEPLSFCKTKHRDTNWLLVVIRNEDISSHIHKVPCLLRLKHCPSVVFAGLDSPEDITDQTYQELFHTGGFVVSDNEVLETVTLGQLKEVVKVLEKLNRSGRWKWFLHYKESKKLRENVRVDANAHRKNLILKSCQDLIEVLHYHACDSSLSPGSEYMKCLLNLQVQHVSARFAVYLTEKPSVSRDVLESKGILVADISTFLGMAQEVTAPFRRSCWSLHSKVCAYTSEN</sequence>
<feature type="compositionally biased region" description="Basic and acidic residues" evidence="2">
    <location>
        <begin position="1"/>
        <end position="10"/>
    </location>
</feature>
<dbReference type="SMR" id="A0A8V0XW89"/>
<dbReference type="GO" id="GO:0045814">
    <property type="term" value="P:negative regulation of gene expression, epigenetic"/>
    <property type="evidence" value="ECO:0007669"/>
    <property type="project" value="InterPro"/>
</dbReference>
<dbReference type="InterPro" id="IPR056243">
    <property type="entry name" value="TASOR_ab_dom"/>
</dbReference>
<feature type="region of interest" description="Disordered" evidence="2">
    <location>
        <begin position="1698"/>
        <end position="1724"/>
    </location>
</feature>
<dbReference type="Pfam" id="PF23314">
    <property type="entry name" value="TASOR_alpha-beta"/>
    <property type="match status" value="1"/>
</dbReference>
<evidence type="ECO:0000259" key="5">
    <source>
        <dbReference type="Pfam" id="PF24630"/>
    </source>
</evidence>
<feature type="region of interest" description="Disordered" evidence="2">
    <location>
        <begin position="811"/>
        <end position="882"/>
    </location>
</feature>
<evidence type="ECO:0000259" key="3">
    <source>
        <dbReference type="Pfam" id="PF12509"/>
    </source>
</evidence>
<feature type="compositionally biased region" description="Basic and acidic residues" evidence="2">
    <location>
        <begin position="825"/>
        <end position="837"/>
    </location>
</feature>
<dbReference type="CTD" id="416689"/>
<feature type="domain" description="TASOR pseudo-PARP" evidence="3">
    <location>
        <begin position="73"/>
        <end position="216"/>
    </location>
</feature>
<gene>
    <name evidence="6" type="primary">FAM208B</name>
</gene>
<feature type="compositionally biased region" description="Basic and acidic residues" evidence="2">
    <location>
        <begin position="679"/>
        <end position="695"/>
    </location>
</feature>
<dbReference type="Proteomes" id="UP000000539">
    <property type="component" value="Chromosome 1"/>
</dbReference>
<feature type="domain" description="TASOR PIN" evidence="5">
    <location>
        <begin position="2395"/>
        <end position="2531"/>
    </location>
</feature>
<keyword evidence="7" id="KW-1185">Reference proteome</keyword>
<feature type="region of interest" description="Disordered" evidence="2">
    <location>
        <begin position="1"/>
        <end position="21"/>
    </location>
</feature>
<protein>
    <submittedName>
        <fullName evidence="6">Transcription activation suppressor family member 2</fullName>
    </submittedName>
</protein>
<evidence type="ECO:0000259" key="4">
    <source>
        <dbReference type="Pfam" id="PF23314"/>
    </source>
</evidence>
<feature type="compositionally biased region" description="Basic and acidic residues" evidence="2">
    <location>
        <begin position="1329"/>
        <end position="1348"/>
    </location>
</feature>
<feature type="region of interest" description="Disordered" evidence="2">
    <location>
        <begin position="1098"/>
        <end position="1354"/>
    </location>
</feature>
<dbReference type="GO" id="GO:0005654">
    <property type="term" value="C:nucleoplasm"/>
    <property type="evidence" value="ECO:0000318"/>
    <property type="project" value="GO_Central"/>
</dbReference>
<name>A0A8V0XW89_CHICK</name>
<dbReference type="PANTHER" id="PTHR16207">
    <property type="entry name" value="SET DOMAIN-CONTAINING PROTEIN"/>
    <property type="match status" value="1"/>
</dbReference>
<proteinExistence type="inferred from homology"/>
<dbReference type="GeneID" id="416689"/>
<dbReference type="InterPro" id="IPR056242">
    <property type="entry name" value="PIN_TASOR"/>
</dbReference>
<reference evidence="6" key="1">
    <citation type="submission" date="2020-11" db="EMBL/GenBank/DDBJ databases">
        <title>Gallus gallus (Chicken) genome, bGalGal1, GRCg7b, maternal haplotype autosomes + Z &amp; W.</title>
        <authorList>
            <person name="Warren W."/>
            <person name="Formenti G."/>
            <person name="Fedrigo O."/>
            <person name="Haase B."/>
            <person name="Mountcastle J."/>
            <person name="Balacco J."/>
            <person name="Tracey A."/>
            <person name="Schneider V."/>
            <person name="Okimoto R."/>
            <person name="Cheng H."/>
            <person name="Hawken R."/>
            <person name="Howe K."/>
            <person name="Jarvis E.D."/>
        </authorList>
    </citation>
    <scope>NUCLEOTIDE SEQUENCE [LARGE SCALE GENOMIC DNA]</scope>
    <source>
        <strain evidence="6">Broiler</strain>
    </source>
</reference>
<feature type="domain" description="TASOR alpha/beta" evidence="4">
    <location>
        <begin position="2297"/>
        <end position="2391"/>
    </location>
</feature>
<feature type="compositionally biased region" description="Polar residues" evidence="2">
    <location>
        <begin position="872"/>
        <end position="882"/>
    </location>
</feature>
<reference evidence="6" key="2">
    <citation type="submission" date="2025-08" db="UniProtKB">
        <authorList>
            <consortium name="Ensembl"/>
        </authorList>
    </citation>
    <scope>IDENTIFICATION</scope>
    <source>
        <strain evidence="6">broiler</strain>
    </source>
</reference>
<evidence type="ECO:0000256" key="1">
    <source>
        <dbReference type="ARBA" id="ARBA00008058"/>
    </source>
</evidence>
<feature type="region of interest" description="Disordered" evidence="2">
    <location>
        <begin position="916"/>
        <end position="938"/>
    </location>
</feature>
<dbReference type="FunCoup" id="A0A8V0XW89">
    <property type="interactions" value="2134"/>
</dbReference>
<feature type="compositionally biased region" description="Polar residues" evidence="2">
    <location>
        <begin position="841"/>
        <end position="850"/>
    </location>
</feature>
<feature type="region of interest" description="Disordered" evidence="2">
    <location>
        <begin position="536"/>
        <end position="588"/>
    </location>
</feature>
<feature type="compositionally biased region" description="Polar residues" evidence="2">
    <location>
        <begin position="1233"/>
        <end position="1248"/>
    </location>
</feature>
<dbReference type="InterPro" id="IPR046432">
    <property type="entry name" value="TASOR"/>
</dbReference>
<feature type="region of interest" description="Disordered" evidence="2">
    <location>
        <begin position="1781"/>
        <end position="1893"/>
    </location>
</feature>
<dbReference type="PANTHER" id="PTHR16207:SF10">
    <property type="entry name" value="PROTEIN TASOR 2"/>
    <property type="match status" value="1"/>
</dbReference>
<comment type="similarity">
    <text evidence="1">Belongs to the TASOR family.</text>
</comment>
<evidence type="ECO:0000256" key="2">
    <source>
        <dbReference type="SAM" id="MobiDB-lite"/>
    </source>
</evidence>
<dbReference type="RefSeq" id="XP_414985.5">
    <property type="nucleotide sequence ID" value="XM_414985.8"/>
</dbReference>
<evidence type="ECO:0000313" key="6">
    <source>
        <dbReference type="Ensembl" id="ENSGALP00010009277.1"/>
    </source>
</evidence>
<dbReference type="Ensembl" id="ENSGALT00010016225.1">
    <property type="protein sequence ID" value="ENSGALP00010009277.1"/>
    <property type="gene ID" value="ENSGALG00010006760.1"/>
</dbReference>
<dbReference type="Pfam" id="PF24630">
    <property type="entry name" value="PIN_TASOR"/>
    <property type="match status" value="1"/>
</dbReference>
<dbReference type="GlyGen" id="A0A8V0XW89">
    <property type="glycosylation" value="1 site"/>
</dbReference>
<feature type="compositionally biased region" description="Basic and acidic residues" evidence="2">
    <location>
        <begin position="1272"/>
        <end position="1283"/>
    </location>
</feature>
<dbReference type="InterPro" id="IPR022188">
    <property type="entry name" value="TASOR_DUF3715"/>
</dbReference>
<feature type="compositionally biased region" description="Polar residues" evidence="2">
    <location>
        <begin position="2122"/>
        <end position="2136"/>
    </location>
</feature>
<feature type="region of interest" description="Disordered" evidence="2">
    <location>
        <begin position="2122"/>
        <end position="2180"/>
    </location>
</feature>
<dbReference type="Pfam" id="PF12509">
    <property type="entry name" value="DUF3715"/>
    <property type="match status" value="1"/>
</dbReference>
<feature type="region of interest" description="Disordered" evidence="2">
    <location>
        <begin position="657"/>
        <end position="732"/>
    </location>
</feature>
<reference evidence="6" key="3">
    <citation type="submission" date="2025-09" db="UniProtKB">
        <authorList>
            <consortium name="Ensembl"/>
        </authorList>
    </citation>
    <scope>IDENTIFICATION</scope>
    <source>
        <strain evidence="6">broiler</strain>
    </source>
</reference>
<feature type="compositionally biased region" description="Low complexity" evidence="2">
    <location>
        <begin position="1860"/>
        <end position="1872"/>
    </location>
</feature>
<dbReference type="GeneTree" id="ENSGT00530000063735"/>
<feature type="compositionally biased region" description="Polar residues" evidence="2">
    <location>
        <begin position="663"/>
        <end position="678"/>
    </location>
</feature>
<accession>A0A8V0XW89</accession>
<feature type="compositionally biased region" description="Low complexity" evidence="2">
    <location>
        <begin position="1148"/>
        <end position="1170"/>
    </location>
</feature>
<dbReference type="OrthoDB" id="5960959at2759"/>